<accession>A0A9P7HIT5</accession>
<dbReference type="Gene3D" id="3.40.50.300">
    <property type="entry name" value="P-loop containing nucleotide triphosphate hydrolases"/>
    <property type="match status" value="1"/>
</dbReference>
<evidence type="ECO:0000259" key="2">
    <source>
        <dbReference type="Pfam" id="PF13086"/>
    </source>
</evidence>
<proteinExistence type="predicted"/>
<evidence type="ECO:0000313" key="4">
    <source>
        <dbReference type="Proteomes" id="UP000750502"/>
    </source>
</evidence>
<organism evidence="3 4">
    <name type="scientific">Fusarium xylarioides</name>
    <dbReference type="NCBI Taxonomy" id="221167"/>
    <lineage>
        <taxon>Eukaryota</taxon>
        <taxon>Fungi</taxon>
        <taxon>Dikarya</taxon>
        <taxon>Ascomycota</taxon>
        <taxon>Pezizomycotina</taxon>
        <taxon>Sordariomycetes</taxon>
        <taxon>Hypocreomycetidae</taxon>
        <taxon>Hypocreales</taxon>
        <taxon>Nectriaceae</taxon>
        <taxon>Fusarium</taxon>
        <taxon>Fusarium fujikuroi species complex</taxon>
    </lineage>
</organism>
<keyword evidence="4" id="KW-1185">Reference proteome</keyword>
<dbReference type="EMBL" id="JADFTT010000448">
    <property type="protein sequence ID" value="KAG5761469.1"/>
    <property type="molecule type" value="Genomic_DNA"/>
</dbReference>
<sequence>MTFEPLSPIVFRKYLVDADLTQPAAAIQFITPNVRLVRLDLDKCDVFTVNNVRFHKDWDRHPATTVAIAKAVRDMLKDNESMFSIGLWFLPEPSFERHWPDILNNVRRLANPFAPYLAKCRNLDYKDLGFANVGEVDEEELPDKPVPKTALFVDNEHRTVTLVAGAREELAMQDKRTHRLYDLHLPVVFFKDTFSQWLPESDDMEKYGMVATGCLTRFFMVMSVDPDIAGALPDIGDSCTIALNAPFGNHPLPTTELTADDRNAITRSILKDFHLGEHTARNVRDNVDNEIAAAGEDNGRIDYLQENVDDMADNAFLKRAARTLFIVRKEASHEAKAAYPDVPDSQRIATAVRDARQLRRDNYEDDEEWYQAIDRWVYTHARHGMLRKGSPDGPEYHARCVPLPYGTEANVKLFEVHVPRQEHWIPGMARPYIRVDIPTVDPVSPINKFLASLFTPGYKDTDTEMIVRAVPKVKKSLLAKIFFAQEEKTTKLECDTPYRLNGRADVLSPSIAGRFWSYTTTFQGKPVVYNFLRAFPGLDSALEQGKFTAEARGFVNALSAVPFGYAFLTGGPGSGKTTLALSVVKEVLSDTANIARAIVKDSFSDETANFSGEGWESVTINTSDDSKNATDDWGTTSTGETKAASKTITSNGFTWNADAQLVADTQPADFLAPNSEDNEGVWNEVPGHTTTNSTDLKVPDVFQVDTPVEDVTTQTSTKTRIAWTAGHNKLVDDAVSRTIEQIPDKLVVRVQPWALEMGNVKRVRDDIAPKQTDTSVNAAANRSMVALIEHINAFARRAFKEKSPTQVKCSLSEYARSKATEDPEKWSDVHDAWNQLLNDPDRYALNKPKHEEAFQSLMSAAIDDVDMVCGTPVALAELACHVKWTPHLIIVDEAARLNETTSLMLQSF</sequence>
<feature type="domain" description="DNA2/NAM7 helicase helicase" evidence="2">
    <location>
        <begin position="712"/>
        <end position="902"/>
    </location>
</feature>
<feature type="region of interest" description="Disordered" evidence="1">
    <location>
        <begin position="621"/>
        <end position="642"/>
    </location>
</feature>
<dbReference type="OrthoDB" id="5099051at2759"/>
<gene>
    <name evidence="3" type="ORF">H9Q72_010413</name>
</gene>
<dbReference type="AlphaFoldDB" id="A0A9P7HIT5"/>
<dbReference type="SUPFAM" id="SSF52540">
    <property type="entry name" value="P-loop containing nucleoside triphosphate hydrolases"/>
    <property type="match status" value="1"/>
</dbReference>
<dbReference type="Proteomes" id="UP000750502">
    <property type="component" value="Unassembled WGS sequence"/>
</dbReference>
<dbReference type="Pfam" id="PF13086">
    <property type="entry name" value="AAA_11"/>
    <property type="match status" value="1"/>
</dbReference>
<dbReference type="InterPro" id="IPR041677">
    <property type="entry name" value="DNA2/NAM7_AAA_11"/>
</dbReference>
<name>A0A9P7HIT5_9HYPO</name>
<comment type="caution">
    <text evidence="3">The sequence shown here is derived from an EMBL/GenBank/DDBJ whole genome shotgun (WGS) entry which is preliminary data.</text>
</comment>
<protein>
    <recommendedName>
        <fullName evidence="2">DNA2/NAM7 helicase helicase domain-containing protein</fullName>
    </recommendedName>
</protein>
<evidence type="ECO:0000313" key="3">
    <source>
        <dbReference type="EMBL" id="KAG5761469.1"/>
    </source>
</evidence>
<dbReference type="InterPro" id="IPR027417">
    <property type="entry name" value="P-loop_NTPase"/>
</dbReference>
<dbReference type="GO" id="GO:0004386">
    <property type="term" value="F:helicase activity"/>
    <property type="evidence" value="ECO:0007669"/>
    <property type="project" value="InterPro"/>
</dbReference>
<feature type="compositionally biased region" description="Polar residues" evidence="1">
    <location>
        <begin position="633"/>
        <end position="642"/>
    </location>
</feature>
<reference evidence="3" key="1">
    <citation type="journal article" date="2020" name="bioRxiv">
        <title>Historical genomics reveals the evolutionary mechanisms behind multiple outbreaks of the host-specific coffee wilt pathogen Fusarium xylarioides.</title>
        <authorList>
            <person name="Peck D."/>
            <person name="Nowell R.W."/>
            <person name="Flood J."/>
            <person name="Ryan M.J."/>
            <person name="Barraclough T.G."/>
        </authorList>
    </citation>
    <scope>NUCLEOTIDE SEQUENCE</scope>
    <source>
        <strain evidence="3">IMI 127659i</strain>
    </source>
</reference>
<reference evidence="3" key="2">
    <citation type="submission" date="2020-10" db="EMBL/GenBank/DDBJ databases">
        <authorList>
            <person name="Peck L.D."/>
            <person name="Nowell R.W."/>
            <person name="Flood J."/>
            <person name="Ryan M.J."/>
            <person name="Barraclough T.G."/>
        </authorList>
    </citation>
    <scope>NUCLEOTIDE SEQUENCE</scope>
    <source>
        <strain evidence="3">IMI 127659i</strain>
    </source>
</reference>
<evidence type="ECO:0000256" key="1">
    <source>
        <dbReference type="SAM" id="MobiDB-lite"/>
    </source>
</evidence>